<feature type="transmembrane region" description="Helical" evidence="1">
    <location>
        <begin position="307"/>
        <end position="326"/>
    </location>
</feature>
<keyword evidence="3" id="KW-1185">Reference proteome</keyword>
<feature type="transmembrane region" description="Helical" evidence="1">
    <location>
        <begin position="50"/>
        <end position="74"/>
    </location>
</feature>
<gene>
    <name evidence="2" type="ORF">F6V25_04995</name>
</gene>
<evidence type="ECO:0000256" key="1">
    <source>
        <dbReference type="SAM" id="Phobius"/>
    </source>
</evidence>
<dbReference type="AlphaFoldDB" id="A0A7J4ZU79"/>
<accession>A0A7J4ZU79</accession>
<organism evidence="2 3">
    <name type="scientific">Oryzomonas japonica</name>
    <dbReference type="NCBI Taxonomy" id="2603858"/>
    <lineage>
        <taxon>Bacteria</taxon>
        <taxon>Pseudomonadati</taxon>
        <taxon>Thermodesulfobacteriota</taxon>
        <taxon>Desulfuromonadia</taxon>
        <taxon>Geobacterales</taxon>
        <taxon>Geobacteraceae</taxon>
        <taxon>Oryzomonas</taxon>
    </lineage>
</organism>
<keyword evidence="1" id="KW-1133">Transmembrane helix</keyword>
<dbReference type="RefSeq" id="WP_151127512.1">
    <property type="nucleotide sequence ID" value="NZ_VZQZ01000002.1"/>
</dbReference>
<dbReference type="Proteomes" id="UP000420562">
    <property type="component" value="Unassembled WGS sequence"/>
</dbReference>
<evidence type="ECO:0000313" key="3">
    <source>
        <dbReference type="Proteomes" id="UP000420562"/>
    </source>
</evidence>
<keyword evidence="1" id="KW-0812">Transmembrane</keyword>
<keyword evidence="1" id="KW-0472">Membrane</keyword>
<name>A0A7J4ZU79_9BACT</name>
<feature type="transmembrane region" description="Helical" evidence="1">
    <location>
        <begin position="220"/>
        <end position="245"/>
    </location>
</feature>
<feature type="transmembrane region" description="Helical" evidence="1">
    <location>
        <begin position="103"/>
        <end position="122"/>
    </location>
</feature>
<feature type="transmembrane region" description="Helical" evidence="1">
    <location>
        <begin position="6"/>
        <end position="29"/>
    </location>
</feature>
<feature type="transmembrane region" description="Helical" evidence="1">
    <location>
        <begin position="195"/>
        <end position="213"/>
    </location>
</feature>
<proteinExistence type="predicted"/>
<dbReference type="EMBL" id="VZQZ01000002">
    <property type="protein sequence ID" value="KAB0666775.1"/>
    <property type="molecule type" value="Genomic_DNA"/>
</dbReference>
<evidence type="ECO:0000313" key="2">
    <source>
        <dbReference type="EMBL" id="KAB0666775.1"/>
    </source>
</evidence>
<comment type="caution">
    <text evidence="2">The sequence shown here is derived from an EMBL/GenBank/DDBJ whole genome shotgun (WGS) entry which is preliminary data.</text>
</comment>
<feature type="transmembrane region" description="Helical" evidence="1">
    <location>
        <begin position="134"/>
        <end position="155"/>
    </location>
</feature>
<protein>
    <submittedName>
        <fullName evidence="2">Uncharacterized protein</fullName>
    </submittedName>
</protein>
<feature type="transmembrane region" description="Helical" evidence="1">
    <location>
        <begin position="265"/>
        <end position="286"/>
    </location>
</feature>
<reference evidence="2 3" key="1">
    <citation type="submission" date="2019-09" db="EMBL/GenBank/DDBJ databases">
        <title>Geobacter sp. Red96, a novel strain isolated from paddy soil.</title>
        <authorList>
            <person name="Xu Z."/>
            <person name="Masuda Y."/>
            <person name="Itoh H."/>
            <person name="Senoo K."/>
        </authorList>
    </citation>
    <scope>NUCLEOTIDE SEQUENCE [LARGE SCALE GENOMIC DNA]</scope>
    <source>
        <strain evidence="2 3">Red96</strain>
    </source>
</reference>
<sequence length="333" mass="36448">MMQHPAILALLISSLLISGMLLYAAWYGARIIRSWNLHSGSELQLQLERRTYLISSILGYALVFQVLSLFFFIFTADTLHSQFTGAMCAAGSLNANGYGYPTFFLKIATCLLAGVWLVINHVDARGYDYPLIKVKYGFLVIILMPLVLIETIVQFRYFQGLHADVITSCCGSLFSVGKGTIGGDLAGLPAAPMEWAFYACLALALVSGLFVCLKDRGGYVFSAASALLFTVSATSLVSFICLYVYELPSHHCPFCILQQEYGSVGYVFYGSLFVGGVAGMGVGALMPFRNHASLSRIIPATQRRLSVLALVSYLLFALIASYYLVFSPLRLFP</sequence>